<evidence type="ECO:0000313" key="1">
    <source>
        <dbReference type="EMBL" id="VAW41007.1"/>
    </source>
</evidence>
<dbReference type="InterPro" id="IPR050696">
    <property type="entry name" value="FtsA/MreB"/>
</dbReference>
<dbReference type="InterPro" id="IPR005883">
    <property type="entry name" value="PilM"/>
</dbReference>
<dbReference type="PANTHER" id="PTHR32432">
    <property type="entry name" value="CELL DIVISION PROTEIN FTSA-RELATED"/>
    <property type="match status" value="1"/>
</dbReference>
<protein>
    <recommendedName>
        <fullName evidence="2">Type IV pilus biogenesis protein PilM</fullName>
    </recommendedName>
</protein>
<dbReference type="AlphaFoldDB" id="A0A3B0VRC7"/>
<evidence type="ECO:0008006" key="2">
    <source>
        <dbReference type="Google" id="ProtNLM"/>
    </source>
</evidence>
<feature type="non-terminal residue" evidence="1">
    <location>
        <position position="1"/>
    </location>
</feature>
<name>A0A3B0VRC7_9ZZZZ</name>
<dbReference type="EMBL" id="UOEX01000363">
    <property type="protein sequence ID" value="VAW41007.1"/>
    <property type="molecule type" value="Genomic_DNA"/>
</dbReference>
<dbReference type="Pfam" id="PF11104">
    <property type="entry name" value="PilM_2"/>
    <property type="match status" value="1"/>
</dbReference>
<accession>A0A3B0VRC7</accession>
<dbReference type="InterPro" id="IPR043129">
    <property type="entry name" value="ATPase_NBD"/>
</dbReference>
<gene>
    <name evidence="1" type="ORF">MNBD_DELTA03-1467</name>
</gene>
<dbReference type="Gene3D" id="3.30.420.40">
    <property type="match status" value="2"/>
</dbReference>
<dbReference type="PANTHER" id="PTHR32432:SF3">
    <property type="entry name" value="ETHANOLAMINE UTILIZATION PROTEIN EUTJ"/>
    <property type="match status" value="1"/>
</dbReference>
<dbReference type="SUPFAM" id="SSF53067">
    <property type="entry name" value="Actin-like ATPase domain"/>
    <property type="match status" value="1"/>
</dbReference>
<sequence>ASKISINIIARGTSILARDVVMGSRQITQQIQEKLSIETEEAENLKIGGRKTEEEERTAIEEIMVNNCSQWILEIKKAIDFYASNYPEDKISRIILSGGGSKIKGLDKLLNKELNMETEIFNPFAKTEVSAKIDQDYLAHIAPEMAIAAGLALRPVTL</sequence>
<reference evidence="1" key="1">
    <citation type="submission" date="2018-06" db="EMBL/GenBank/DDBJ databases">
        <authorList>
            <person name="Zhirakovskaya E."/>
        </authorList>
    </citation>
    <scope>NUCLEOTIDE SEQUENCE</scope>
</reference>
<proteinExistence type="predicted"/>
<organism evidence="1">
    <name type="scientific">hydrothermal vent metagenome</name>
    <dbReference type="NCBI Taxonomy" id="652676"/>
    <lineage>
        <taxon>unclassified sequences</taxon>
        <taxon>metagenomes</taxon>
        <taxon>ecological metagenomes</taxon>
    </lineage>
</organism>